<proteinExistence type="predicted"/>
<reference evidence="3" key="1">
    <citation type="journal article" date="2019" name="Int. J. Syst. Evol. Microbiol.">
        <title>The Global Catalogue of Microorganisms (GCM) 10K type strain sequencing project: providing services to taxonomists for standard genome sequencing and annotation.</title>
        <authorList>
            <consortium name="The Broad Institute Genomics Platform"/>
            <consortium name="The Broad Institute Genome Sequencing Center for Infectious Disease"/>
            <person name="Wu L."/>
            <person name="Ma J."/>
        </authorList>
    </citation>
    <scope>NUCLEOTIDE SEQUENCE [LARGE SCALE GENOMIC DNA]</scope>
    <source>
        <strain evidence="3">XZYJ18</strain>
    </source>
</reference>
<accession>A0ABV9DUZ7</accession>
<comment type="caution">
    <text evidence="2">The sequence shown here is derived from an EMBL/GenBank/DDBJ whole genome shotgun (WGS) entry which is preliminary data.</text>
</comment>
<evidence type="ECO:0000256" key="1">
    <source>
        <dbReference type="SAM" id="Phobius"/>
    </source>
</evidence>
<feature type="transmembrane region" description="Helical" evidence="1">
    <location>
        <begin position="7"/>
        <end position="28"/>
    </location>
</feature>
<keyword evidence="1" id="KW-0812">Transmembrane</keyword>
<keyword evidence="3" id="KW-1185">Reference proteome</keyword>
<organism evidence="2 3">
    <name type="scientific">Nocardiopsis mangrovi</name>
    <dbReference type="NCBI Taxonomy" id="1179818"/>
    <lineage>
        <taxon>Bacteria</taxon>
        <taxon>Bacillati</taxon>
        <taxon>Actinomycetota</taxon>
        <taxon>Actinomycetes</taxon>
        <taxon>Streptosporangiales</taxon>
        <taxon>Nocardiopsidaceae</taxon>
        <taxon>Nocardiopsis</taxon>
    </lineage>
</organism>
<sequence length="42" mass="4318">MHIESKVAAPTLAGALATVLVFVVGYLAPHTPRPQTPPPPAT</sequence>
<protein>
    <submittedName>
        <fullName evidence="2">Uncharacterized protein</fullName>
    </submittedName>
</protein>
<dbReference type="EMBL" id="JBHSFQ010000010">
    <property type="protein sequence ID" value="MFC4562735.1"/>
    <property type="molecule type" value="Genomic_DNA"/>
</dbReference>
<keyword evidence="1" id="KW-1133">Transmembrane helix</keyword>
<evidence type="ECO:0000313" key="3">
    <source>
        <dbReference type="Proteomes" id="UP001595923"/>
    </source>
</evidence>
<dbReference type="Proteomes" id="UP001595923">
    <property type="component" value="Unassembled WGS sequence"/>
</dbReference>
<evidence type="ECO:0000313" key="2">
    <source>
        <dbReference type="EMBL" id="MFC4562735.1"/>
    </source>
</evidence>
<gene>
    <name evidence="2" type="ORF">ACFO4E_12790</name>
</gene>
<dbReference type="RefSeq" id="WP_378574171.1">
    <property type="nucleotide sequence ID" value="NZ_JBHSFQ010000010.1"/>
</dbReference>
<keyword evidence="1" id="KW-0472">Membrane</keyword>
<name>A0ABV9DUZ7_9ACTN</name>